<evidence type="ECO:0000313" key="3">
    <source>
        <dbReference type="Proteomes" id="UP001231197"/>
    </source>
</evidence>
<dbReference type="PANTHER" id="PTHR40254">
    <property type="entry name" value="BLR0577 PROTEIN"/>
    <property type="match status" value="1"/>
</dbReference>
<evidence type="ECO:0000259" key="1">
    <source>
        <dbReference type="Pfam" id="PF13454"/>
    </source>
</evidence>
<keyword evidence="3" id="KW-1185">Reference proteome</keyword>
<dbReference type="PANTHER" id="PTHR40254:SF1">
    <property type="entry name" value="BLR0577 PROTEIN"/>
    <property type="match status" value="1"/>
</dbReference>
<dbReference type="InterPro" id="IPR052189">
    <property type="entry name" value="L-asp_N-monooxygenase_NS-form"/>
</dbReference>
<dbReference type="EMBL" id="JASDDK010000005">
    <property type="protein sequence ID" value="MDN3493576.1"/>
    <property type="molecule type" value="Genomic_DNA"/>
</dbReference>
<gene>
    <name evidence="2" type="ORF">QMA06_12695</name>
</gene>
<feature type="domain" description="FAD-dependent urate hydroxylase HpyO/Asp monooxygenase CreE-like FAD/NAD(P)-binding" evidence="1">
    <location>
        <begin position="5"/>
        <end position="169"/>
    </location>
</feature>
<dbReference type="Gene3D" id="3.50.50.60">
    <property type="entry name" value="FAD/NAD(P)-binding domain"/>
    <property type="match status" value="1"/>
</dbReference>
<dbReference type="Pfam" id="PF13454">
    <property type="entry name" value="NAD_binding_9"/>
    <property type="match status" value="1"/>
</dbReference>
<name>A0ABT7ZX46_9FLAO</name>
<dbReference type="InterPro" id="IPR036188">
    <property type="entry name" value="FAD/NAD-bd_sf"/>
</dbReference>
<evidence type="ECO:0000313" key="2">
    <source>
        <dbReference type="EMBL" id="MDN3493576.1"/>
    </source>
</evidence>
<dbReference type="Proteomes" id="UP001231197">
    <property type="component" value="Unassembled WGS sequence"/>
</dbReference>
<dbReference type="SUPFAM" id="SSF51905">
    <property type="entry name" value="FAD/NAD(P)-binding domain"/>
    <property type="match status" value="1"/>
</dbReference>
<reference evidence="2 3" key="1">
    <citation type="journal article" date="2023" name="Int. J. Syst. Evol. Microbiol.">
        <title>Winogradskyella bathintestinalis sp. nov., isolated from the intestine of the deep-sea loosejaw dragonfish, Malacosteus niger.</title>
        <authorList>
            <person name="Uniacke-Lowe S."/>
            <person name="Johnson C.N."/>
            <person name="Stanton C."/>
            <person name="Hill C."/>
            <person name="Ross P."/>
        </authorList>
    </citation>
    <scope>NUCLEOTIDE SEQUENCE [LARGE SCALE GENOMIC DNA]</scope>
    <source>
        <strain evidence="2 3">APC 3343</strain>
    </source>
</reference>
<dbReference type="RefSeq" id="WP_290207246.1">
    <property type="nucleotide sequence ID" value="NZ_JASDDK010000005.1"/>
</dbReference>
<comment type="caution">
    <text evidence="2">The sequence shown here is derived from an EMBL/GenBank/DDBJ whole genome shotgun (WGS) entry which is preliminary data.</text>
</comment>
<organism evidence="2 3">
    <name type="scientific">Winogradskyella bathintestinalis</name>
    <dbReference type="NCBI Taxonomy" id="3035208"/>
    <lineage>
        <taxon>Bacteria</taxon>
        <taxon>Pseudomonadati</taxon>
        <taxon>Bacteroidota</taxon>
        <taxon>Flavobacteriia</taxon>
        <taxon>Flavobacteriales</taxon>
        <taxon>Flavobacteriaceae</taxon>
        <taxon>Winogradskyella</taxon>
    </lineage>
</organism>
<proteinExistence type="predicted"/>
<dbReference type="InterPro" id="IPR038732">
    <property type="entry name" value="HpyO/CreE_NAD-binding"/>
</dbReference>
<sequence length="573" mass="64901">MKKLAIIGLGPRGLYALENLLEQLSKSNKVVDIIVFENSEQLGAGYVWHDAQPDSNWINITERALSGIEKRPEITYADIVIEPFPSYHDWCNFSLKPSEIDTFPPRNKLGKYLVERYSSIEKTVKNLATFNLIKSEVKSINYSDNYKIEIKTANKAWICDDVLLTIGHQPTELSEQLLMWKSHATNQNELRLYDTPYPISELRDIKNNTGLTIGIRGFGLGMIDVMRYLVINNYGNFKVVDNATLETVYYKVKKQQLTLIPFSLDGLPLVPKPLNETIDNWYEPTTQELEFFKAEIETVAQSEINPKDINFLIAPMAKIASRIFMDLNENAVAHKLTATAIEVKILNWLADADYQDKLLQDEKIPTEQLIQAYINMALGKVPVSLDFCIGQVWRHCQPTLYKSFSHPKLNNDIIKKVIDLDERSKRYSYGPPIESMQQILTLIDANVLSLAFVNDPKINLISNGWHLTNSKEKSIVCTVMINSILDEPKILDIKTLLVKNLLDNKLIQPIHSELGIETSADGYVISPDDKPNLPIAVLGRLAKGSVIGVDAILECFGPRIVDWAKAYVAKLEH</sequence>
<accession>A0ABT7ZX46</accession>
<protein>
    <submittedName>
        <fullName evidence="2">FAD/NAD(P)-binding protein</fullName>
    </submittedName>
</protein>